<accession>A0A1V9XGP3</accession>
<evidence type="ECO:0000256" key="2">
    <source>
        <dbReference type="ARBA" id="ARBA00022490"/>
    </source>
</evidence>
<reference evidence="5 6" key="1">
    <citation type="journal article" date="2017" name="Gigascience">
        <title>Draft genome of the honey bee ectoparasitic mite, Tropilaelaps mercedesae, is shaped by the parasitic life history.</title>
        <authorList>
            <person name="Dong X."/>
            <person name="Armstrong S.D."/>
            <person name="Xia D."/>
            <person name="Makepeace B.L."/>
            <person name="Darby A.C."/>
            <person name="Kadowaki T."/>
        </authorList>
    </citation>
    <scope>NUCLEOTIDE SEQUENCE [LARGE SCALE GENOMIC DNA]</scope>
    <source>
        <strain evidence="5">Wuxi-XJTLU</strain>
    </source>
</reference>
<comment type="subcellular location">
    <subcellularLocation>
        <location evidence="1">Cytoplasm</location>
    </subcellularLocation>
</comment>
<protein>
    <recommendedName>
        <fullName evidence="4">PDZ domain-containing protein</fullName>
    </recommendedName>
</protein>
<feature type="domain" description="PDZ" evidence="4">
    <location>
        <begin position="1"/>
        <end position="42"/>
    </location>
</feature>
<evidence type="ECO:0000259" key="4">
    <source>
        <dbReference type="PROSITE" id="PS50106"/>
    </source>
</evidence>
<proteinExistence type="predicted"/>
<feature type="compositionally biased region" description="Pro residues" evidence="3">
    <location>
        <begin position="492"/>
        <end position="501"/>
    </location>
</feature>
<dbReference type="InterPro" id="IPR036034">
    <property type="entry name" value="PDZ_sf"/>
</dbReference>
<dbReference type="GO" id="GO:0005737">
    <property type="term" value="C:cytoplasm"/>
    <property type="evidence" value="ECO:0007669"/>
    <property type="project" value="UniProtKB-SubCell"/>
</dbReference>
<evidence type="ECO:0000256" key="3">
    <source>
        <dbReference type="SAM" id="MobiDB-lite"/>
    </source>
</evidence>
<keyword evidence="6" id="KW-1185">Reference proteome</keyword>
<feature type="region of interest" description="Disordered" evidence="3">
    <location>
        <begin position="130"/>
        <end position="179"/>
    </location>
</feature>
<dbReference type="PANTHER" id="PTHR15963">
    <property type="entry name" value="GENERAL RECEPTOR FOR PHOSPHOINOSITIDES 1-ASSOCIATED SCAFFOLD PROTEIN-RELATED"/>
    <property type="match status" value="1"/>
</dbReference>
<organism evidence="5 6">
    <name type="scientific">Tropilaelaps mercedesae</name>
    <dbReference type="NCBI Taxonomy" id="418985"/>
    <lineage>
        <taxon>Eukaryota</taxon>
        <taxon>Metazoa</taxon>
        <taxon>Ecdysozoa</taxon>
        <taxon>Arthropoda</taxon>
        <taxon>Chelicerata</taxon>
        <taxon>Arachnida</taxon>
        <taxon>Acari</taxon>
        <taxon>Parasitiformes</taxon>
        <taxon>Mesostigmata</taxon>
        <taxon>Gamasina</taxon>
        <taxon>Dermanyssoidea</taxon>
        <taxon>Laelapidae</taxon>
        <taxon>Tropilaelaps</taxon>
    </lineage>
</organism>
<dbReference type="SUPFAM" id="SSF50156">
    <property type="entry name" value="PDZ domain-like"/>
    <property type="match status" value="1"/>
</dbReference>
<dbReference type="PANTHER" id="PTHR15963:SF5">
    <property type="entry name" value="SHORT SPINDLE 6, ISOFORM A"/>
    <property type="match status" value="1"/>
</dbReference>
<dbReference type="InterPro" id="IPR052122">
    <property type="entry name" value="Intracell_Traff_Signaling_Reg"/>
</dbReference>
<keyword evidence="2" id="KW-0963">Cytoplasm</keyword>
<dbReference type="Proteomes" id="UP000192247">
    <property type="component" value="Unassembled WGS sequence"/>
</dbReference>
<dbReference type="AlphaFoldDB" id="A0A1V9XGP3"/>
<dbReference type="OrthoDB" id="10041077at2759"/>
<dbReference type="EMBL" id="MNPL01011218">
    <property type="protein sequence ID" value="OQR72697.1"/>
    <property type="molecule type" value="Genomic_DNA"/>
</dbReference>
<gene>
    <name evidence="5" type="ORF">BIW11_10218</name>
</gene>
<evidence type="ECO:0000256" key="1">
    <source>
        <dbReference type="ARBA" id="ARBA00004496"/>
    </source>
</evidence>
<feature type="compositionally biased region" description="Polar residues" evidence="3">
    <location>
        <begin position="466"/>
        <end position="482"/>
    </location>
</feature>
<dbReference type="PROSITE" id="PS50106">
    <property type="entry name" value="PDZ"/>
    <property type="match status" value="1"/>
</dbReference>
<feature type="compositionally biased region" description="Polar residues" evidence="3">
    <location>
        <begin position="134"/>
        <end position="146"/>
    </location>
</feature>
<evidence type="ECO:0000313" key="5">
    <source>
        <dbReference type="EMBL" id="OQR72697.1"/>
    </source>
</evidence>
<sequence>MRAGDVILSINGQDVESVDHNRLIQMIQACAKAMRVVVLFEDCVRRVALHVKLMQLKRSYQQKILEYNHYVEAERNMIETLRNKGVNTEHLVKGSTELLPLTSSSQDVHFPFRKHSRSFNRLSVSHSKSESRLLSDSASNLATSSGRRPPHQRDTSSSCSTLPRLGGRRNSARSLPVSTAVTPVGSLDGLEQGSSGLRHSALVANFPSHLTPTVVLAKWPSFGASGVVDGASPAGECAVAAEVTRELAAVLGELSDRADAVDATAGLRSFVREISSDRTELLIENDCSVYESVYDKRGRLYSAADRRPNRQSSLYQSRMRRPITNCSLRSVDSGFGDRSLTNWLAGEAGPVISMWSFESPADGPLLSQDPNLEPAIWSLRTSLKSARSGAPMSDVILNCLCRQFRCPSNLDPCEGCPSFGARLMQESIADLKVAIRRAFCLATTLVLALLARSALGAHFKAHRTCSTDFSDNGSTDGGLSSTEELEDEDRPSPPAKPPLPPKTKNQRATPMASGPVGGGATVPSGILVGPPDPTSQELPPTLPPKRSQAQTSSHIRSDVVTRL</sequence>
<dbReference type="InParanoid" id="A0A1V9XGP3"/>
<dbReference type="Pfam" id="PF00595">
    <property type="entry name" value="PDZ"/>
    <property type="match status" value="1"/>
</dbReference>
<dbReference type="InterPro" id="IPR001478">
    <property type="entry name" value="PDZ"/>
</dbReference>
<feature type="region of interest" description="Disordered" evidence="3">
    <location>
        <begin position="466"/>
        <end position="563"/>
    </location>
</feature>
<evidence type="ECO:0000313" key="6">
    <source>
        <dbReference type="Proteomes" id="UP000192247"/>
    </source>
</evidence>
<name>A0A1V9XGP3_9ACAR</name>
<comment type="caution">
    <text evidence="5">The sequence shown here is derived from an EMBL/GenBank/DDBJ whole genome shotgun (WGS) entry which is preliminary data.</text>
</comment>
<dbReference type="Gene3D" id="2.30.42.10">
    <property type="match status" value="1"/>
</dbReference>
<dbReference type="STRING" id="418985.A0A1V9XGP3"/>